<dbReference type="RefSeq" id="XP_020056428.1">
    <property type="nucleotide sequence ID" value="XM_020203507.1"/>
</dbReference>
<dbReference type="PANTHER" id="PTHR36195">
    <property type="entry name" value="DOMAIN PROTEIN, PUTATIVE (AFU_ORTHOLOGUE AFUA_5G01990)-RELATED-RELATED"/>
    <property type="match status" value="1"/>
</dbReference>
<dbReference type="GeneID" id="30977321"/>
<name>A0A1L9WVB3_ASPA1</name>
<evidence type="ECO:0000313" key="3">
    <source>
        <dbReference type="Proteomes" id="UP000184546"/>
    </source>
</evidence>
<gene>
    <name evidence="2" type="ORF">ASPACDRAFT_59955</name>
</gene>
<protein>
    <submittedName>
        <fullName evidence="2">Uncharacterized protein</fullName>
    </submittedName>
</protein>
<feature type="signal peptide" evidence="1">
    <location>
        <begin position="1"/>
        <end position="19"/>
    </location>
</feature>
<dbReference type="VEuPathDB" id="FungiDB:ASPACDRAFT_59955"/>
<feature type="chain" id="PRO_5012273546" evidence="1">
    <location>
        <begin position="20"/>
        <end position="238"/>
    </location>
</feature>
<proteinExistence type="predicted"/>
<dbReference type="EMBL" id="KV878976">
    <property type="protein sequence ID" value="OJK00089.1"/>
    <property type="molecule type" value="Genomic_DNA"/>
</dbReference>
<organism evidence="2 3">
    <name type="scientific">Aspergillus aculeatus (strain ATCC 16872 / CBS 172.66 / WB 5094)</name>
    <dbReference type="NCBI Taxonomy" id="690307"/>
    <lineage>
        <taxon>Eukaryota</taxon>
        <taxon>Fungi</taxon>
        <taxon>Dikarya</taxon>
        <taxon>Ascomycota</taxon>
        <taxon>Pezizomycotina</taxon>
        <taxon>Eurotiomycetes</taxon>
        <taxon>Eurotiomycetidae</taxon>
        <taxon>Eurotiales</taxon>
        <taxon>Aspergillaceae</taxon>
        <taxon>Aspergillus</taxon>
        <taxon>Aspergillus subgen. Circumdati</taxon>
    </lineage>
</organism>
<reference evidence="3" key="1">
    <citation type="journal article" date="2017" name="Genome Biol.">
        <title>Comparative genomics reveals high biological diversity and specific adaptations in the industrially and medically important fungal genus Aspergillus.</title>
        <authorList>
            <person name="de Vries R.P."/>
            <person name="Riley R."/>
            <person name="Wiebenga A."/>
            <person name="Aguilar-Osorio G."/>
            <person name="Amillis S."/>
            <person name="Uchima C.A."/>
            <person name="Anderluh G."/>
            <person name="Asadollahi M."/>
            <person name="Askin M."/>
            <person name="Barry K."/>
            <person name="Battaglia E."/>
            <person name="Bayram O."/>
            <person name="Benocci T."/>
            <person name="Braus-Stromeyer S.A."/>
            <person name="Caldana C."/>
            <person name="Canovas D."/>
            <person name="Cerqueira G.C."/>
            <person name="Chen F."/>
            <person name="Chen W."/>
            <person name="Choi C."/>
            <person name="Clum A."/>
            <person name="Dos Santos R.A."/>
            <person name="Damasio A.R."/>
            <person name="Diallinas G."/>
            <person name="Emri T."/>
            <person name="Fekete E."/>
            <person name="Flipphi M."/>
            <person name="Freyberg S."/>
            <person name="Gallo A."/>
            <person name="Gournas C."/>
            <person name="Habgood R."/>
            <person name="Hainaut M."/>
            <person name="Harispe M.L."/>
            <person name="Henrissat B."/>
            <person name="Hilden K.S."/>
            <person name="Hope R."/>
            <person name="Hossain A."/>
            <person name="Karabika E."/>
            <person name="Karaffa L."/>
            <person name="Karanyi Z."/>
            <person name="Krasevec N."/>
            <person name="Kuo A."/>
            <person name="Kusch H."/>
            <person name="LaButti K."/>
            <person name="Lagendijk E.L."/>
            <person name="Lapidus A."/>
            <person name="Levasseur A."/>
            <person name="Lindquist E."/>
            <person name="Lipzen A."/>
            <person name="Logrieco A.F."/>
            <person name="MacCabe A."/>
            <person name="Maekelae M.R."/>
            <person name="Malavazi I."/>
            <person name="Melin P."/>
            <person name="Meyer V."/>
            <person name="Mielnichuk N."/>
            <person name="Miskei M."/>
            <person name="Molnar A.P."/>
            <person name="Mule G."/>
            <person name="Ngan C.Y."/>
            <person name="Orejas M."/>
            <person name="Orosz E."/>
            <person name="Ouedraogo J.P."/>
            <person name="Overkamp K.M."/>
            <person name="Park H.-S."/>
            <person name="Perrone G."/>
            <person name="Piumi F."/>
            <person name="Punt P.J."/>
            <person name="Ram A.F."/>
            <person name="Ramon A."/>
            <person name="Rauscher S."/>
            <person name="Record E."/>
            <person name="Riano-Pachon D.M."/>
            <person name="Robert V."/>
            <person name="Roehrig J."/>
            <person name="Ruller R."/>
            <person name="Salamov A."/>
            <person name="Salih N.S."/>
            <person name="Samson R.A."/>
            <person name="Sandor E."/>
            <person name="Sanguinetti M."/>
            <person name="Schuetze T."/>
            <person name="Sepcic K."/>
            <person name="Shelest E."/>
            <person name="Sherlock G."/>
            <person name="Sophianopoulou V."/>
            <person name="Squina F.M."/>
            <person name="Sun H."/>
            <person name="Susca A."/>
            <person name="Todd R.B."/>
            <person name="Tsang A."/>
            <person name="Unkles S.E."/>
            <person name="van de Wiele N."/>
            <person name="van Rossen-Uffink D."/>
            <person name="Oliveira J.V."/>
            <person name="Vesth T.C."/>
            <person name="Visser J."/>
            <person name="Yu J.-H."/>
            <person name="Zhou M."/>
            <person name="Andersen M.R."/>
            <person name="Archer D.B."/>
            <person name="Baker S.E."/>
            <person name="Benoit I."/>
            <person name="Brakhage A.A."/>
            <person name="Braus G.H."/>
            <person name="Fischer R."/>
            <person name="Frisvad J.C."/>
            <person name="Goldman G.H."/>
            <person name="Houbraken J."/>
            <person name="Oakley B."/>
            <person name="Pocsi I."/>
            <person name="Scazzocchio C."/>
            <person name="Seiboth B."/>
            <person name="vanKuyk P.A."/>
            <person name="Wortman J."/>
            <person name="Dyer P.S."/>
            <person name="Grigoriev I.V."/>
        </authorList>
    </citation>
    <scope>NUCLEOTIDE SEQUENCE [LARGE SCALE GENOMIC DNA]</scope>
    <source>
        <strain evidence="3">ATCC 16872 / CBS 172.66 / WB 5094</strain>
    </source>
</reference>
<evidence type="ECO:0000313" key="2">
    <source>
        <dbReference type="EMBL" id="OJK00089.1"/>
    </source>
</evidence>
<evidence type="ECO:0000256" key="1">
    <source>
        <dbReference type="SAM" id="SignalP"/>
    </source>
</evidence>
<keyword evidence="3" id="KW-1185">Reference proteome</keyword>
<dbReference type="InterPro" id="IPR006771">
    <property type="entry name" value="CetA-like"/>
</dbReference>
<dbReference type="OrthoDB" id="5144514at2759"/>
<sequence length="238" mass="24973">MLFSNYIRAAALFAAMASAIPIAMPPTATEVQVETETQVVTEVLVAGSHGSHTTTTTVKPTTTAHHTSTFASTHVSATPSASAVASSTTSSSSSSATGGRVEIVNNLNHTIYAWSVSNTQGEMQTLVPAGGTFTESWRTNPDGGGISIKLSSTTEVSKVLQFEYTAESETVWWDLSCINMEKNSWFTEYGFSAVPSVESCPSAKCAAGDSDCSEAYQNPDDVDTLSCSSDSVIKLVLG</sequence>
<dbReference type="Pfam" id="PF04681">
    <property type="entry name" value="Bys1"/>
    <property type="match status" value="1"/>
</dbReference>
<keyword evidence="1" id="KW-0732">Signal</keyword>
<dbReference type="PANTHER" id="PTHR36195:SF6">
    <property type="entry name" value="SECRETED THAUMATIN-LIKE PROTEIN CALA"/>
    <property type="match status" value="1"/>
</dbReference>
<dbReference type="Proteomes" id="UP000184546">
    <property type="component" value="Unassembled WGS sequence"/>
</dbReference>
<accession>A0A1L9WVB3</accession>
<dbReference type="AlphaFoldDB" id="A0A1L9WVB3"/>
<dbReference type="OMA" id="ANVQNAC"/>